<gene>
    <name evidence="1" type="ORF">HNP84_002477</name>
</gene>
<dbReference type="RefSeq" id="WP_185049772.1">
    <property type="nucleotide sequence ID" value="NZ_BAABIX010000005.1"/>
</dbReference>
<comment type="caution">
    <text evidence="1">The sequence shown here is derived from an EMBL/GenBank/DDBJ whole genome shotgun (WGS) entry which is preliminary data.</text>
</comment>
<reference evidence="1 2" key="1">
    <citation type="submission" date="2020-08" db="EMBL/GenBank/DDBJ databases">
        <title>Genomic Encyclopedia of Type Strains, Phase IV (KMG-IV): sequencing the most valuable type-strain genomes for metagenomic binning, comparative biology and taxonomic classification.</title>
        <authorList>
            <person name="Goeker M."/>
        </authorList>
    </citation>
    <scope>NUCLEOTIDE SEQUENCE [LARGE SCALE GENOMIC DNA]</scope>
    <source>
        <strain evidence="1 2">DSM 45615</strain>
    </source>
</reference>
<dbReference type="Proteomes" id="UP000578449">
    <property type="component" value="Unassembled WGS sequence"/>
</dbReference>
<evidence type="ECO:0000313" key="2">
    <source>
        <dbReference type="Proteomes" id="UP000578449"/>
    </source>
</evidence>
<proteinExistence type="predicted"/>
<dbReference type="EMBL" id="JACHGN010000005">
    <property type="protein sequence ID" value="MBB5132756.1"/>
    <property type="molecule type" value="Genomic_DNA"/>
</dbReference>
<name>A0A840P2M7_9ACTN</name>
<dbReference type="AlphaFoldDB" id="A0A840P2M7"/>
<evidence type="ECO:0000313" key="1">
    <source>
        <dbReference type="EMBL" id="MBB5132756.1"/>
    </source>
</evidence>
<sequence length="90" mass="9855">MVTCFHCREPLDQCRRALLQDATDKAVREIGFAALVAESDEDQAVQAVSAWDAARAVNDLVDLIVAQNYGIDVDEAYERARALIEEAACA</sequence>
<protein>
    <submittedName>
        <fullName evidence="1">Uncharacterized protein</fullName>
    </submittedName>
</protein>
<accession>A0A840P2M7</accession>
<organism evidence="1 2">
    <name type="scientific">Thermocatellispora tengchongensis</name>
    <dbReference type="NCBI Taxonomy" id="1073253"/>
    <lineage>
        <taxon>Bacteria</taxon>
        <taxon>Bacillati</taxon>
        <taxon>Actinomycetota</taxon>
        <taxon>Actinomycetes</taxon>
        <taxon>Streptosporangiales</taxon>
        <taxon>Streptosporangiaceae</taxon>
        <taxon>Thermocatellispora</taxon>
    </lineage>
</organism>
<keyword evidence="2" id="KW-1185">Reference proteome</keyword>